<dbReference type="EMBL" id="BORC01000006">
    <property type="protein sequence ID" value="GIN63367.1"/>
    <property type="molecule type" value="Genomic_DNA"/>
</dbReference>
<accession>A0A920BVG6</accession>
<dbReference type="AlphaFoldDB" id="A0A920BVG6"/>
<proteinExistence type="predicted"/>
<dbReference type="RefSeq" id="WP_212934147.1">
    <property type="nucleotide sequence ID" value="NZ_BORC01000006.1"/>
</dbReference>
<protein>
    <submittedName>
        <fullName evidence="2">Uncharacterized protein</fullName>
    </submittedName>
</protein>
<keyword evidence="1" id="KW-0812">Transmembrane</keyword>
<keyword evidence="3" id="KW-1185">Reference proteome</keyword>
<feature type="transmembrane region" description="Helical" evidence="1">
    <location>
        <begin position="6"/>
        <end position="23"/>
    </location>
</feature>
<evidence type="ECO:0000313" key="2">
    <source>
        <dbReference type="EMBL" id="GIN63367.1"/>
    </source>
</evidence>
<reference evidence="2" key="1">
    <citation type="submission" date="2021-03" db="EMBL/GenBank/DDBJ databases">
        <title>Antimicrobial resistance genes in bacteria isolated from Japanese honey, and their potential for conferring macrolide and lincosamide resistance in the American foulbrood pathogen Paenibacillus larvae.</title>
        <authorList>
            <person name="Okamoto M."/>
            <person name="Kumagai M."/>
            <person name="Kanamori H."/>
            <person name="Takamatsu D."/>
        </authorList>
    </citation>
    <scope>NUCLEOTIDE SEQUENCE</scope>
    <source>
        <strain evidence="2">J27TS8</strain>
    </source>
</reference>
<name>A0A920BVG6_9BACI</name>
<gene>
    <name evidence="2" type="ORF">J27TS8_33600</name>
</gene>
<evidence type="ECO:0000256" key="1">
    <source>
        <dbReference type="SAM" id="Phobius"/>
    </source>
</evidence>
<organism evidence="2 3">
    <name type="scientific">Robertmurraya siralis</name>
    <dbReference type="NCBI Taxonomy" id="77777"/>
    <lineage>
        <taxon>Bacteria</taxon>
        <taxon>Bacillati</taxon>
        <taxon>Bacillota</taxon>
        <taxon>Bacilli</taxon>
        <taxon>Bacillales</taxon>
        <taxon>Bacillaceae</taxon>
        <taxon>Robertmurraya</taxon>
    </lineage>
</organism>
<keyword evidence="1" id="KW-0472">Membrane</keyword>
<evidence type="ECO:0000313" key="3">
    <source>
        <dbReference type="Proteomes" id="UP000682111"/>
    </source>
</evidence>
<keyword evidence="1" id="KW-1133">Transmembrane helix</keyword>
<sequence>MRRKNWFFVCVTFFIIIAAFYLLKNFVFDASREFLINEEEIKETDFLKDKIAVIYFSTTADQDMFDDGKGFATFIDKKGETRTYKMGGLELGGMANHNGQLLLEDKNKLIFLGEHYKEFKLKEYQHTGERVGYLPKSAIFYTIFNSGFDDNGGYKSDIYWGDHEAIQNGVIPNYILSSGQDEEFIYIITNEVSDFEAAKLSRVSLKNGLNIEVLTEWRQSENNSLMSNIVTDESYYYYVEEVSALTTNHYSESNIVRIDKKTFKRDSFFIEKIETSSDSTAKSPFDSGKSIYLLNNKLYYVNGLGHVFSYDTKEAKVSNSFHLNFEKENPNITYDEQVAFKDDLIYFFSFDPKTEIYTLEQYNLNSGKLEATQELSGIKEIMNSLGKKYAASYDFLILDK</sequence>
<dbReference type="Proteomes" id="UP000682111">
    <property type="component" value="Unassembled WGS sequence"/>
</dbReference>
<comment type="caution">
    <text evidence="2">The sequence shown here is derived from an EMBL/GenBank/DDBJ whole genome shotgun (WGS) entry which is preliminary data.</text>
</comment>